<dbReference type="InterPro" id="IPR039425">
    <property type="entry name" value="RNA_pol_sigma-70-like"/>
</dbReference>
<evidence type="ECO:0000313" key="9">
    <source>
        <dbReference type="Proteomes" id="UP000588112"/>
    </source>
</evidence>
<name>A0A7W8Z3E3_9ACTN</name>
<dbReference type="RefSeq" id="WP_184610839.1">
    <property type="nucleotide sequence ID" value="NZ_BOOS01000030.1"/>
</dbReference>
<keyword evidence="4" id="KW-0238">DNA-binding</keyword>
<dbReference type="InterPro" id="IPR036388">
    <property type="entry name" value="WH-like_DNA-bd_sf"/>
</dbReference>
<keyword evidence="3" id="KW-0731">Sigma factor</keyword>
<evidence type="ECO:0000256" key="5">
    <source>
        <dbReference type="ARBA" id="ARBA00023163"/>
    </source>
</evidence>
<dbReference type="InterPro" id="IPR014284">
    <property type="entry name" value="RNA_pol_sigma-70_dom"/>
</dbReference>
<comment type="similarity">
    <text evidence="1">Belongs to the sigma-70 factor family. ECF subfamily.</text>
</comment>
<dbReference type="InterPro" id="IPR013324">
    <property type="entry name" value="RNA_pol_sigma_r3/r4-like"/>
</dbReference>
<dbReference type="AlphaFoldDB" id="A0A7W8Z3E3"/>
<accession>A0A7W8Z3E3</accession>
<feature type="domain" description="RNA polymerase sigma-70 region 2" evidence="6">
    <location>
        <begin position="17"/>
        <end position="82"/>
    </location>
</feature>
<dbReference type="Proteomes" id="UP000588112">
    <property type="component" value="Unassembled WGS sequence"/>
</dbReference>
<dbReference type="InterPro" id="IPR013249">
    <property type="entry name" value="RNA_pol_sigma70_r4_t2"/>
</dbReference>
<evidence type="ECO:0000256" key="4">
    <source>
        <dbReference type="ARBA" id="ARBA00023125"/>
    </source>
</evidence>
<dbReference type="InterPro" id="IPR007627">
    <property type="entry name" value="RNA_pol_sigma70_r2"/>
</dbReference>
<comment type="caution">
    <text evidence="8">The sequence shown here is derived from an EMBL/GenBank/DDBJ whole genome shotgun (WGS) entry which is preliminary data.</text>
</comment>
<dbReference type="Gene3D" id="1.10.1740.10">
    <property type="match status" value="1"/>
</dbReference>
<sequence>MPVRIGDVEHLEFEDFYQGNRDACLRAVLAATGDRQLAEDLVAEAFTRAWTSWRKVGRHPAPHAWIVRVALNTRVTWWRRRRHEVALAGHEAVDRTATGDDDVDPALLAALRRLPRRQREVVALRVFLDLDTETAARTLGIAPGTVTTHLSRAVATLRGDLATVNSQEGER</sequence>
<keyword evidence="2" id="KW-0805">Transcription regulation</keyword>
<dbReference type="NCBIfam" id="TIGR02937">
    <property type="entry name" value="sigma70-ECF"/>
    <property type="match status" value="1"/>
</dbReference>
<gene>
    <name evidence="8" type="ORF">BJ981_002413</name>
</gene>
<proteinExistence type="inferred from homology"/>
<dbReference type="GO" id="GO:0003677">
    <property type="term" value="F:DNA binding"/>
    <property type="evidence" value="ECO:0007669"/>
    <property type="project" value="UniProtKB-KW"/>
</dbReference>
<dbReference type="Gene3D" id="1.10.10.10">
    <property type="entry name" value="Winged helix-like DNA-binding domain superfamily/Winged helix DNA-binding domain"/>
    <property type="match status" value="1"/>
</dbReference>
<dbReference type="EMBL" id="JACHBR010000001">
    <property type="protein sequence ID" value="MBB5626714.1"/>
    <property type="molecule type" value="Genomic_DNA"/>
</dbReference>
<dbReference type="Pfam" id="PF04542">
    <property type="entry name" value="Sigma70_r2"/>
    <property type="match status" value="1"/>
</dbReference>
<dbReference type="GO" id="GO:0016987">
    <property type="term" value="F:sigma factor activity"/>
    <property type="evidence" value="ECO:0007669"/>
    <property type="project" value="UniProtKB-KW"/>
</dbReference>
<dbReference type="SUPFAM" id="SSF88946">
    <property type="entry name" value="Sigma2 domain of RNA polymerase sigma factors"/>
    <property type="match status" value="1"/>
</dbReference>
<keyword evidence="5" id="KW-0804">Transcription</keyword>
<evidence type="ECO:0000259" key="7">
    <source>
        <dbReference type="Pfam" id="PF08281"/>
    </source>
</evidence>
<dbReference type="Pfam" id="PF08281">
    <property type="entry name" value="Sigma70_r4_2"/>
    <property type="match status" value="1"/>
</dbReference>
<evidence type="ECO:0000256" key="3">
    <source>
        <dbReference type="ARBA" id="ARBA00023082"/>
    </source>
</evidence>
<dbReference type="SUPFAM" id="SSF88659">
    <property type="entry name" value="Sigma3 and sigma4 domains of RNA polymerase sigma factors"/>
    <property type="match status" value="1"/>
</dbReference>
<organism evidence="8 9">
    <name type="scientific">Sphaerisporangium krabiense</name>
    <dbReference type="NCBI Taxonomy" id="763782"/>
    <lineage>
        <taxon>Bacteria</taxon>
        <taxon>Bacillati</taxon>
        <taxon>Actinomycetota</taxon>
        <taxon>Actinomycetes</taxon>
        <taxon>Streptosporangiales</taxon>
        <taxon>Streptosporangiaceae</taxon>
        <taxon>Sphaerisporangium</taxon>
    </lineage>
</organism>
<feature type="domain" description="RNA polymerase sigma factor 70 region 4 type 2" evidence="7">
    <location>
        <begin position="106"/>
        <end position="157"/>
    </location>
</feature>
<evidence type="ECO:0000256" key="2">
    <source>
        <dbReference type="ARBA" id="ARBA00023015"/>
    </source>
</evidence>
<dbReference type="PANTHER" id="PTHR43133">
    <property type="entry name" value="RNA POLYMERASE ECF-TYPE SIGMA FACTO"/>
    <property type="match status" value="1"/>
</dbReference>
<evidence type="ECO:0000259" key="6">
    <source>
        <dbReference type="Pfam" id="PF04542"/>
    </source>
</evidence>
<dbReference type="InterPro" id="IPR013325">
    <property type="entry name" value="RNA_pol_sigma_r2"/>
</dbReference>
<reference evidence="8 9" key="1">
    <citation type="submission" date="2020-08" db="EMBL/GenBank/DDBJ databases">
        <title>Sequencing the genomes of 1000 actinobacteria strains.</title>
        <authorList>
            <person name="Klenk H.-P."/>
        </authorList>
    </citation>
    <scope>NUCLEOTIDE SEQUENCE [LARGE SCALE GENOMIC DNA]</scope>
    <source>
        <strain evidence="8 9">DSM 45790</strain>
    </source>
</reference>
<evidence type="ECO:0000313" key="8">
    <source>
        <dbReference type="EMBL" id="MBB5626714.1"/>
    </source>
</evidence>
<dbReference type="PANTHER" id="PTHR43133:SF50">
    <property type="entry name" value="ECF RNA POLYMERASE SIGMA FACTOR SIGM"/>
    <property type="match status" value="1"/>
</dbReference>
<protein>
    <submittedName>
        <fullName evidence="8">RNA polymerase sigma-70 factor (Sigma-E family)</fullName>
    </submittedName>
</protein>
<evidence type="ECO:0000256" key="1">
    <source>
        <dbReference type="ARBA" id="ARBA00010641"/>
    </source>
</evidence>
<dbReference type="GO" id="GO:0006352">
    <property type="term" value="P:DNA-templated transcription initiation"/>
    <property type="evidence" value="ECO:0007669"/>
    <property type="project" value="InterPro"/>
</dbReference>
<keyword evidence="9" id="KW-1185">Reference proteome</keyword>